<sequence>MKAHLPWLLVLLAMTVRAAPLATIELRPHVEVTRPVVTLGEVARLESKDLSVMRALVDLPLGPAPAAGRTATLQRVALAAWIRVRAGIPEEALQWVGPAAGELVAATRLLRGEDIAAAAEVALREWLQAQGVRGELQHDGLPGDLDMLAGDVALRPRSLQHLGLRPRMVVWVEVWSGENFVRAVPVPFHVQAWRTVPRTAAALPAGAPLLEAVLVNQDVDVAAATTPPLADVPAGLRVRHALRPGETLNAANTEIRPLVQRGQWAALRSGAGLVTSEARVEVLQDGRLGDSVRVRQPGASGGVIARVTGPGLLEIAR</sequence>
<proteinExistence type="predicted"/>
<keyword evidence="3" id="KW-0969">Cilium</keyword>
<evidence type="ECO:0000256" key="1">
    <source>
        <dbReference type="SAM" id="SignalP"/>
    </source>
</evidence>
<dbReference type="EMBL" id="JABBFX010000001">
    <property type="protein sequence ID" value="NML42917.1"/>
    <property type="molecule type" value="Genomic_DNA"/>
</dbReference>
<dbReference type="AlphaFoldDB" id="A0A848GXN7"/>
<keyword evidence="4" id="KW-1185">Reference proteome</keyword>
<evidence type="ECO:0000259" key="2">
    <source>
        <dbReference type="Pfam" id="PF13144"/>
    </source>
</evidence>
<feature type="domain" description="Flagella basal body P-ring formation protein FlgA SAF" evidence="2">
    <location>
        <begin position="198"/>
        <end position="315"/>
    </location>
</feature>
<comment type="caution">
    <text evidence="3">The sequence shown here is derived from an EMBL/GenBank/DDBJ whole genome shotgun (WGS) entry which is preliminary data.</text>
</comment>
<keyword evidence="1" id="KW-0732">Signal</keyword>
<protein>
    <submittedName>
        <fullName evidence="3">Flagella basal body P-ring formation protein FlgA</fullName>
    </submittedName>
</protein>
<organism evidence="3 4">
    <name type="scientific">Ramlibacter agri</name>
    <dbReference type="NCBI Taxonomy" id="2728837"/>
    <lineage>
        <taxon>Bacteria</taxon>
        <taxon>Pseudomonadati</taxon>
        <taxon>Pseudomonadota</taxon>
        <taxon>Betaproteobacteria</taxon>
        <taxon>Burkholderiales</taxon>
        <taxon>Comamonadaceae</taxon>
        <taxon>Ramlibacter</taxon>
    </lineage>
</organism>
<evidence type="ECO:0000313" key="4">
    <source>
        <dbReference type="Proteomes" id="UP000541185"/>
    </source>
</evidence>
<evidence type="ECO:0000313" key="3">
    <source>
        <dbReference type="EMBL" id="NML42917.1"/>
    </source>
</evidence>
<dbReference type="Pfam" id="PF13144">
    <property type="entry name" value="ChapFlgA"/>
    <property type="match status" value="1"/>
</dbReference>
<feature type="signal peptide" evidence="1">
    <location>
        <begin position="1"/>
        <end position="18"/>
    </location>
</feature>
<keyword evidence="3" id="KW-0966">Cell projection</keyword>
<reference evidence="3 4" key="1">
    <citation type="submission" date="2020-04" db="EMBL/GenBank/DDBJ databases">
        <title>Ramlibacter sp. G-1-2-2 isolated from soil.</title>
        <authorList>
            <person name="Dahal R.H."/>
        </authorList>
    </citation>
    <scope>NUCLEOTIDE SEQUENCE [LARGE SCALE GENOMIC DNA]</scope>
    <source>
        <strain evidence="3 4">G-1-2-2</strain>
    </source>
</reference>
<accession>A0A848GXN7</accession>
<keyword evidence="3" id="KW-0282">Flagellum</keyword>
<gene>
    <name evidence="3" type="ORF">HHL11_04085</name>
</gene>
<feature type="chain" id="PRO_5032737735" evidence="1">
    <location>
        <begin position="19"/>
        <end position="317"/>
    </location>
</feature>
<dbReference type="InterPro" id="IPR017585">
    <property type="entry name" value="SAF_FlgA"/>
</dbReference>
<dbReference type="Proteomes" id="UP000541185">
    <property type="component" value="Unassembled WGS sequence"/>
</dbReference>
<name>A0A848GXN7_9BURK</name>
<dbReference type="RefSeq" id="WP_169417164.1">
    <property type="nucleotide sequence ID" value="NZ_JABBFX010000001.1"/>
</dbReference>